<evidence type="ECO:0000313" key="2">
    <source>
        <dbReference type="Proteomes" id="UP001162992"/>
    </source>
</evidence>
<sequence length="635" mass="67958">MAPASSLPVSAAAPDIWPPEDLASVSMDIPVQLSPAVDASYDNDNSEKEELAFPEQLDSAKEDDGGPMIAERLESVEPKMSVPSSFDPDAACSLNHQPYMSKLSTEASDSKSVSKSVLNRQSSMSKLSTEASDSESKVSNSVLNRQSSMSKLNAEAPVFIPKGLMSFPQSPGGVAPTRSTNPGILPATVMLQPLHLGAVQGVNPPLLQQLDTTSPISGSRSHTSVWMPRSSSSMFGAGSPPPYSPTGPFAVQLSGSISASRSLQPTDFTNAELSSTPEHGDDAELLSSEDTVAPALKSAASEDLKAKIAKQVEFYFSDNNLPTDNHLMKFVKKDPEGFVPIPVVASFRKMKSLTKNHAVVAAALRASSLLVVSEDGKKVRRAQPLPDVDLEEVQSRTVVAENLPEDHSIQQMEQLFGTVGNVKLVRICQPEAANGANQTAAKFCKTDLVVSNKLHALVEYESVEEAERAVAELTDERNWRSGLRVRLLIRRTFQGKYGHQYLIKGRKLGTDAVEGNEIEEDAATGDGSLDKSGDEPGQQTEASEEYLLKCAAQGDVVSYEKDGGRRGRGRNRGRGRGSGQYITNTGRGHLPGTPPQTSSPLTSDFIGKPPPGPRMPDGTRGFTFGRGKLLSSEIS</sequence>
<proteinExistence type="predicted"/>
<dbReference type="EMBL" id="CM055108">
    <property type="protein sequence ID" value="KAJ7525117.1"/>
    <property type="molecule type" value="Genomic_DNA"/>
</dbReference>
<reference evidence="2" key="1">
    <citation type="journal article" date="2024" name="Proc. Natl. Acad. Sci. U.S.A.">
        <title>Extraordinary preservation of gene collinearity over three hundred million years revealed in homosporous lycophytes.</title>
        <authorList>
            <person name="Li C."/>
            <person name="Wickell D."/>
            <person name="Kuo L.Y."/>
            <person name="Chen X."/>
            <person name="Nie B."/>
            <person name="Liao X."/>
            <person name="Peng D."/>
            <person name="Ji J."/>
            <person name="Jenkins J."/>
            <person name="Williams M."/>
            <person name="Shu S."/>
            <person name="Plott C."/>
            <person name="Barry K."/>
            <person name="Rajasekar S."/>
            <person name="Grimwood J."/>
            <person name="Han X."/>
            <person name="Sun S."/>
            <person name="Hou Z."/>
            <person name="He W."/>
            <person name="Dai G."/>
            <person name="Sun C."/>
            <person name="Schmutz J."/>
            <person name="Leebens-Mack J.H."/>
            <person name="Li F.W."/>
            <person name="Wang L."/>
        </authorList>
    </citation>
    <scope>NUCLEOTIDE SEQUENCE [LARGE SCALE GENOMIC DNA]</scope>
    <source>
        <strain evidence="2">cv. PW_Plant_1</strain>
    </source>
</reference>
<gene>
    <name evidence="1" type="ORF">O6H91_17G037000</name>
</gene>
<dbReference type="Proteomes" id="UP001162992">
    <property type="component" value="Chromosome 17"/>
</dbReference>
<comment type="caution">
    <text evidence="1">The sequence shown here is derived from an EMBL/GenBank/DDBJ whole genome shotgun (WGS) entry which is preliminary data.</text>
</comment>
<protein>
    <submittedName>
        <fullName evidence="1">Uncharacterized protein</fullName>
    </submittedName>
</protein>
<evidence type="ECO:0000313" key="1">
    <source>
        <dbReference type="EMBL" id="KAJ7525117.1"/>
    </source>
</evidence>
<accession>A0ACC2B5T1</accession>
<organism evidence="1 2">
    <name type="scientific">Diphasiastrum complanatum</name>
    <name type="common">Issler's clubmoss</name>
    <name type="synonym">Lycopodium complanatum</name>
    <dbReference type="NCBI Taxonomy" id="34168"/>
    <lineage>
        <taxon>Eukaryota</taxon>
        <taxon>Viridiplantae</taxon>
        <taxon>Streptophyta</taxon>
        <taxon>Embryophyta</taxon>
        <taxon>Tracheophyta</taxon>
        <taxon>Lycopodiopsida</taxon>
        <taxon>Lycopodiales</taxon>
        <taxon>Lycopodiaceae</taxon>
        <taxon>Lycopodioideae</taxon>
        <taxon>Diphasiastrum</taxon>
    </lineage>
</organism>
<keyword evidence="2" id="KW-1185">Reference proteome</keyword>
<name>A0ACC2B5T1_DIPCM</name>